<evidence type="ECO:0000259" key="3">
    <source>
        <dbReference type="Pfam" id="PF00326"/>
    </source>
</evidence>
<evidence type="ECO:0000256" key="2">
    <source>
        <dbReference type="SAM" id="SignalP"/>
    </source>
</evidence>
<dbReference type="Pfam" id="PF00326">
    <property type="entry name" value="Peptidase_S9"/>
    <property type="match status" value="1"/>
</dbReference>
<evidence type="ECO:0000256" key="1">
    <source>
        <dbReference type="ARBA" id="ARBA00022729"/>
    </source>
</evidence>
<sequence length="1004" mass="109269">MLKGVFKLWALSLLARAALEDSLVWRFLGPFPFAPRGGPSNDALKAPGLGPLGEAVAPWFCETAFESEAVSRDGSEGYPSELVIGAFIPDWQDVNVTVETETSDEGGKVSFRMSPDRIEFPEADWDSLQGAFGERTGGMFRSWVVGKVPDQIPRRRYVAQCTTSTEVRVHDADGTLGECTWTVLGSNPYRNPWGGQAVEVGGGDLLRARLVGMEDASFSCVFVETDAICGIAEEDFVAPDFVSGRLASPMISVAFRNLHPSERVVSVRSSVHSDFVWNTEGSNLSATEVPILPGQTMPLKIEMRQDGDTLVPSNISKTSLTVSIFADFENGQNCTVSANVTLSHYSFPDDAFQFTFEDYDGSLHYAAVRPPSEPCTDRMRSTTTAWEGGEQNGEDTKQNVSTISSQSPSLSLCPVLLGLHGAGVDVSPTRNAGWAGGFRQQRGAWLLLPTGRRKFGFDWQGVGRGNAFAALEALTRQLPGVPPEEREKYGVDPTRIVFSGHSMGGHGCWLMATRYADLALAAVPASGWIRFSLYSAPTLRVGFDYAGPLVAGILQTAQAPNDPALHVSNLLGLDVMVRIGTKDTNVIPWHMRRMARLHFEQGGNVTVSEDTSRAHWWGDVLKSDDVQAFFESHLETVNVKPPLPSRLLYTCVHPGECGSRAGFRLLQPERVYSPARVAMDLSRGGGRAEGGRWYLRSSNVCRLQHEEVRGIPKPSEVEIDGIIFPLWNSTASHLCRRSRVCRGPSSVKEDPLVPPKSADELGPIEEENMLQSSRSASNGWTLCSNEEWKGRERHGRTMGPLRQVMEWGPVLIVVGTAEGCGEGMRARGISMANGWWYRVRGALRVLEDGDVTDRELASHNLILLGGPDCNKITRKFRNLWRVPIAFAEGDADIQVKAHHLGSDGDTVTFSDPDTGVVFLAPHPFGEDNLMAVVGGTSVRGASAAASLLPLYSGGAIPDWLVVHAPSMSWQAEGGLLAGGFWDIHWQFASHASFVNSIPPTTAAF</sequence>
<organism evidence="4">
    <name type="scientific">Chromera velia CCMP2878</name>
    <dbReference type="NCBI Taxonomy" id="1169474"/>
    <lineage>
        <taxon>Eukaryota</taxon>
        <taxon>Sar</taxon>
        <taxon>Alveolata</taxon>
        <taxon>Colpodellida</taxon>
        <taxon>Chromeraceae</taxon>
        <taxon>Chromera</taxon>
    </lineage>
</organism>
<dbReference type="InterPro" id="IPR001375">
    <property type="entry name" value="Peptidase_S9_cat"/>
</dbReference>
<accession>A0A0G4HDA6</accession>
<name>A0A0G4HDA6_9ALVE</name>
<dbReference type="SUPFAM" id="SSF53474">
    <property type="entry name" value="alpha/beta-Hydrolases"/>
    <property type="match status" value="1"/>
</dbReference>
<feature type="chain" id="PRO_5005191388" description="Peptidase S9 prolyl oligopeptidase catalytic domain-containing protein" evidence="2">
    <location>
        <begin position="18"/>
        <end position="1004"/>
    </location>
</feature>
<reference evidence="4" key="1">
    <citation type="submission" date="2014-11" db="EMBL/GenBank/DDBJ databases">
        <authorList>
            <person name="Otto D Thomas"/>
            <person name="Naeem Raeece"/>
        </authorList>
    </citation>
    <scope>NUCLEOTIDE SEQUENCE</scope>
</reference>
<evidence type="ECO:0000313" key="4">
    <source>
        <dbReference type="EMBL" id="CEM42040.1"/>
    </source>
</evidence>
<dbReference type="EMBL" id="CDMZ01002364">
    <property type="protein sequence ID" value="CEM42040.1"/>
    <property type="molecule type" value="Genomic_DNA"/>
</dbReference>
<dbReference type="Gene3D" id="3.40.50.1820">
    <property type="entry name" value="alpha/beta hydrolase"/>
    <property type="match status" value="1"/>
</dbReference>
<gene>
    <name evidence="4" type="ORF">Cvel_6423</name>
</gene>
<keyword evidence="1 2" id="KW-0732">Signal</keyword>
<proteinExistence type="predicted"/>
<dbReference type="PANTHER" id="PTHR43037:SF4">
    <property type="entry name" value="PEPTIDASE S9 PROLYL OLIGOPEPTIDASE CATALYTIC DOMAIN-CONTAINING PROTEIN"/>
    <property type="match status" value="1"/>
</dbReference>
<dbReference type="GO" id="GO:0008236">
    <property type="term" value="F:serine-type peptidase activity"/>
    <property type="evidence" value="ECO:0007669"/>
    <property type="project" value="InterPro"/>
</dbReference>
<feature type="domain" description="Peptidase S9 prolyl oligopeptidase catalytic" evidence="3">
    <location>
        <begin position="489"/>
        <end position="634"/>
    </location>
</feature>
<dbReference type="InterPro" id="IPR050955">
    <property type="entry name" value="Plant_Biomass_Hydrol_Est"/>
</dbReference>
<dbReference type="PANTHER" id="PTHR43037">
    <property type="entry name" value="UNNAMED PRODUCT-RELATED"/>
    <property type="match status" value="1"/>
</dbReference>
<dbReference type="VEuPathDB" id="CryptoDB:Cvel_6423"/>
<dbReference type="GO" id="GO:0006508">
    <property type="term" value="P:proteolysis"/>
    <property type="evidence" value="ECO:0007669"/>
    <property type="project" value="InterPro"/>
</dbReference>
<feature type="signal peptide" evidence="2">
    <location>
        <begin position="1"/>
        <end position="17"/>
    </location>
</feature>
<protein>
    <recommendedName>
        <fullName evidence="3">Peptidase S9 prolyl oligopeptidase catalytic domain-containing protein</fullName>
    </recommendedName>
</protein>
<dbReference type="InterPro" id="IPR029058">
    <property type="entry name" value="AB_hydrolase_fold"/>
</dbReference>
<dbReference type="AlphaFoldDB" id="A0A0G4HDA6"/>